<dbReference type="CDD" id="cd16444">
    <property type="entry name" value="LipB"/>
    <property type="match status" value="1"/>
</dbReference>
<dbReference type="PANTHER" id="PTHR10993">
    <property type="entry name" value="OCTANOYLTRANSFERASE"/>
    <property type="match status" value="1"/>
</dbReference>
<dbReference type="Proteomes" id="UP000077755">
    <property type="component" value="Chromosome 5"/>
</dbReference>
<keyword evidence="8" id="KW-1185">Reference proteome</keyword>
<gene>
    <name evidence="7" type="ORF">DCAR_0522302</name>
</gene>
<evidence type="ECO:0000256" key="3">
    <source>
        <dbReference type="ARBA" id="ARBA00012334"/>
    </source>
</evidence>
<comment type="pathway">
    <text evidence="1">Protein modification; protein lipoylation via endogenous pathway; protein N(6)-(lipoyl)lysine from octanoyl-[acyl-carrier-protein]: step 1/2.</text>
</comment>
<dbReference type="GO" id="GO:0009249">
    <property type="term" value="P:protein lipoylation"/>
    <property type="evidence" value="ECO:0007669"/>
    <property type="project" value="InterPro"/>
</dbReference>
<dbReference type="InterPro" id="IPR045864">
    <property type="entry name" value="aa-tRNA-synth_II/BPL/LPL"/>
</dbReference>
<dbReference type="NCBIfam" id="TIGR00214">
    <property type="entry name" value="lipB"/>
    <property type="match status" value="1"/>
</dbReference>
<keyword evidence="4" id="KW-0808">Transferase</keyword>
<dbReference type="SUPFAM" id="SSF55681">
    <property type="entry name" value="Class II aaRS and biotin synthetases"/>
    <property type="match status" value="1"/>
</dbReference>
<dbReference type="NCBIfam" id="NF010925">
    <property type="entry name" value="PRK14345.1"/>
    <property type="match status" value="1"/>
</dbReference>
<sequence length="292" mass="32975">MITVTIPNFGLTPFQLTSVSLKRSSPCNQVSIFRCPLALLMTDDQKRRCDVFDMHNELVPYADAWSWQKSIVEERKKLIDSDEDLCDSLVILQHPPVYTLGAGSSEDHLKGIKNYYRTERGGEVTYHGPGQLVMYPILNLRYHTMDLHWYLRALEEVVMRVLSSTFCIKASRHKGLTGVWVGDQKVAAIGVRASKWITFHGIAVNVTADLTPFKQIVPCGIQGGQVGSIKELLRESLSSEECGEIHYTDYELVNTTYESLIKEFSKVFQVELCIKPISLANFLEKKTSPVTV</sequence>
<dbReference type="PANTHER" id="PTHR10993:SF7">
    <property type="entry name" value="LIPOYLTRANSFERASE 2, MITOCHONDRIAL-RELATED"/>
    <property type="match status" value="1"/>
</dbReference>
<evidence type="ECO:0000256" key="2">
    <source>
        <dbReference type="ARBA" id="ARBA00007907"/>
    </source>
</evidence>
<dbReference type="InterPro" id="IPR000544">
    <property type="entry name" value="Octanoyltransferase"/>
</dbReference>
<dbReference type="InterPro" id="IPR020605">
    <property type="entry name" value="Octanoyltransferase_CS"/>
</dbReference>
<dbReference type="PROSITE" id="PS51733">
    <property type="entry name" value="BPL_LPL_CATALYTIC"/>
    <property type="match status" value="1"/>
</dbReference>
<dbReference type="PROSITE" id="PS01313">
    <property type="entry name" value="LIPB"/>
    <property type="match status" value="1"/>
</dbReference>
<organism evidence="7 8">
    <name type="scientific">Daucus carota subsp. sativus</name>
    <name type="common">Carrot</name>
    <dbReference type="NCBI Taxonomy" id="79200"/>
    <lineage>
        <taxon>Eukaryota</taxon>
        <taxon>Viridiplantae</taxon>
        <taxon>Streptophyta</taxon>
        <taxon>Embryophyta</taxon>
        <taxon>Tracheophyta</taxon>
        <taxon>Spermatophyta</taxon>
        <taxon>Magnoliopsida</taxon>
        <taxon>eudicotyledons</taxon>
        <taxon>Gunneridae</taxon>
        <taxon>Pentapetalae</taxon>
        <taxon>asterids</taxon>
        <taxon>campanulids</taxon>
        <taxon>Apiales</taxon>
        <taxon>Apiaceae</taxon>
        <taxon>Apioideae</taxon>
        <taxon>Scandiceae</taxon>
        <taxon>Daucinae</taxon>
        <taxon>Daucus</taxon>
        <taxon>Daucus sect. Daucus</taxon>
    </lineage>
</organism>
<dbReference type="KEGG" id="dcr:108220652"/>
<dbReference type="Pfam" id="PF21948">
    <property type="entry name" value="LplA-B_cat"/>
    <property type="match status" value="1"/>
</dbReference>
<reference evidence="7" key="1">
    <citation type="journal article" date="2016" name="Nat. Genet.">
        <title>A high-quality carrot genome assembly provides new insights into carotenoid accumulation and asterid genome evolution.</title>
        <authorList>
            <person name="Iorizzo M."/>
            <person name="Ellison S."/>
            <person name="Senalik D."/>
            <person name="Zeng P."/>
            <person name="Satapoomin P."/>
            <person name="Huang J."/>
            <person name="Bowman M."/>
            <person name="Iovene M."/>
            <person name="Sanseverino W."/>
            <person name="Cavagnaro P."/>
            <person name="Yildiz M."/>
            <person name="Macko-Podgorni A."/>
            <person name="Moranska E."/>
            <person name="Grzebelus E."/>
            <person name="Grzebelus D."/>
            <person name="Ashrafi H."/>
            <person name="Zheng Z."/>
            <person name="Cheng S."/>
            <person name="Spooner D."/>
            <person name="Van Deynze A."/>
            <person name="Simon P."/>
        </authorList>
    </citation>
    <scope>NUCLEOTIDE SEQUENCE</scope>
    <source>
        <tissue evidence="7">Leaf</tissue>
    </source>
</reference>
<accession>A0AAF0X9F0</accession>
<evidence type="ECO:0000256" key="5">
    <source>
        <dbReference type="ARBA" id="ARBA00023315"/>
    </source>
</evidence>
<dbReference type="EC" id="2.3.1.181" evidence="3"/>
<keyword evidence="5" id="KW-0012">Acyltransferase</keyword>
<reference evidence="7" key="2">
    <citation type="submission" date="2022-03" db="EMBL/GenBank/DDBJ databases">
        <title>Draft title - Genomic analysis of global carrot germplasm unveils the trajectory of domestication and the origin of high carotenoid orange carrot.</title>
        <authorList>
            <person name="Iorizzo M."/>
            <person name="Ellison S."/>
            <person name="Senalik D."/>
            <person name="Macko-Podgorni A."/>
            <person name="Grzebelus D."/>
            <person name="Bostan H."/>
            <person name="Rolling W."/>
            <person name="Curaba J."/>
            <person name="Simon P."/>
        </authorList>
    </citation>
    <scope>NUCLEOTIDE SEQUENCE</scope>
    <source>
        <tissue evidence="7">Leaf</tissue>
    </source>
</reference>
<evidence type="ECO:0000313" key="7">
    <source>
        <dbReference type="EMBL" id="WOH02912.1"/>
    </source>
</evidence>
<dbReference type="HAMAP" id="MF_00013">
    <property type="entry name" value="LipB"/>
    <property type="match status" value="1"/>
</dbReference>
<dbReference type="Gene3D" id="3.30.930.10">
    <property type="entry name" value="Bira Bifunctional Protein, Domain 2"/>
    <property type="match status" value="1"/>
</dbReference>
<dbReference type="GO" id="GO:0033819">
    <property type="term" value="F:lipoyl(octanoyl) transferase activity"/>
    <property type="evidence" value="ECO:0007669"/>
    <property type="project" value="UniProtKB-EC"/>
</dbReference>
<dbReference type="InterPro" id="IPR004143">
    <property type="entry name" value="BPL_LPL_catalytic"/>
</dbReference>
<evidence type="ECO:0000259" key="6">
    <source>
        <dbReference type="PROSITE" id="PS51733"/>
    </source>
</evidence>
<dbReference type="AlphaFoldDB" id="A0AAF0X9F0"/>
<evidence type="ECO:0000313" key="8">
    <source>
        <dbReference type="Proteomes" id="UP000077755"/>
    </source>
</evidence>
<evidence type="ECO:0000256" key="1">
    <source>
        <dbReference type="ARBA" id="ARBA00004821"/>
    </source>
</evidence>
<evidence type="ECO:0000256" key="4">
    <source>
        <dbReference type="ARBA" id="ARBA00022679"/>
    </source>
</evidence>
<protein>
    <recommendedName>
        <fullName evidence="3">lipoyl(octanoyl) transferase</fullName>
        <ecNumber evidence="3">2.3.1.181</ecNumber>
    </recommendedName>
</protein>
<proteinExistence type="inferred from homology"/>
<dbReference type="EMBL" id="CP093347">
    <property type="protein sequence ID" value="WOH02912.1"/>
    <property type="molecule type" value="Genomic_DNA"/>
</dbReference>
<name>A0AAF0X9F0_DAUCS</name>
<feature type="domain" description="BPL/LPL catalytic" evidence="6">
    <location>
        <begin position="83"/>
        <end position="272"/>
    </location>
</feature>
<comment type="similarity">
    <text evidence="2">Belongs to the LipB family.</text>
</comment>